<evidence type="ECO:0008006" key="4">
    <source>
        <dbReference type="Google" id="ProtNLM"/>
    </source>
</evidence>
<feature type="compositionally biased region" description="Acidic residues" evidence="1">
    <location>
        <begin position="38"/>
        <end position="48"/>
    </location>
</feature>
<keyword evidence="3" id="KW-1185">Reference proteome</keyword>
<evidence type="ECO:0000313" key="3">
    <source>
        <dbReference type="Proteomes" id="UP000228934"/>
    </source>
</evidence>
<feature type="region of interest" description="Disordered" evidence="1">
    <location>
        <begin position="195"/>
        <end position="235"/>
    </location>
</feature>
<organism evidence="2 3">
    <name type="scientific">Aquarana catesbeiana</name>
    <name type="common">American bullfrog</name>
    <name type="synonym">Rana catesbeiana</name>
    <dbReference type="NCBI Taxonomy" id="8400"/>
    <lineage>
        <taxon>Eukaryota</taxon>
        <taxon>Metazoa</taxon>
        <taxon>Chordata</taxon>
        <taxon>Craniata</taxon>
        <taxon>Vertebrata</taxon>
        <taxon>Euteleostomi</taxon>
        <taxon>Amphibia</taxon>
        <taxon>Batrachia</taxon>
        <taxon>Anura</taxon>
        <taxon>Neobatrachia</taxon>
        <taxon>Ranoidea</taxon>
        <taxon>Ranidae</taxon>
        <taxon>Aquarana</taxon>
    </lineage>
</organism>
<dbReference type="Proteomes" id="UP000228934">
    <property type="component" value="Unassembled WGS sequence"/>
</dbReference>
<sequence>MEWSMRSGSAAMSFTPYSYAKDVDFLRPILEIRSTDTCWDDEPAEEDSSAQTQEPTNPGSPNQQMAEIAGEEEQEEGGLLHQCAQLRGGVLPNGQMRKSEKMYTLLKDLSDRFTGQLSLSQQFANTLVPYFDQVPDAMKMDMQISVMQTIKSYIPSPQNIFQTDRNLPMQPTQTTNYASFQNPPLYYQMPMQQSYRPGNQYPSRPTLRQLDHHQPPLPSALGPPGSGFGAPDVGNRGPPYRFTNAFLRTSTMEKVLLVCPPSNLNHAKTHLLIILYNSKC</sequence>
<feature type="compositionally biased region" description="Polar residues" evidence="1">
    <location>
        <begin position="49"/>
        <end position="62"/>
    </location>
</feature>
<name>A0A2G9QH34_AQUCT</name>
<evidence type="ECO:0000256" key="1">
    <source>
        <dbReference type="SAM" id="MobiDB-lite"/>
    </source>
</evidence>
<dbReference type="AlphaFoldDB" id="A0A2G9QH34"/>
<proteinExistence type="predicted"/>
<feature type="region of interest" description="Disordered" evidence="1">
    <location>
        <begin position="37"/>
        <end position="78"/>
    </location>
</feature>
<accession>A0A2G9QH34</accession>
<gene>
    <name evidence="2" type="ORF">AB205_0004650</name>
</gene>
<evidence type="ECO:0000313" key="2">
    <source>
        <dbReference type="EMBL" id="PIO14949.1"/>
    </source>
</evidence>
<protein>
    <recommendedName>
        <fullName evidence="4">BESS domain-containing protein</fullName>
    </recommendedName>
</protein>
<reference evidence="3" key="1">
    <citation type="journal article" date="2017" name="Nat. Commun.">
        <title>The North American bullfrog draft genome provides insight into hormonal regulation of long noncoding RNA.</title>
        <authorList>
            <person name="Hammond S.A."/>
            <person name="Warren R.L."/>
            <person name="Vandervalk B.P."/>
            <person name="Kucuk E."/>
            <person name="Khan H."/>
            <person name="Gibb E.A."/>
            <person name="Pandoh P."/>
            <person name="Kirk H."/>
            <person name="Zhao Y."/>
            <person name="Jones M."/>
            <person name="Mungall A.J."/>
            <person name="Coope R."/>
            <person name="Pleasance S."/>
            <person name="Moore R.A."/>
            <person name="Holt R.A."/>
            <person name="Round J.M."/>
            <person name="Ohora S."/>
            <person name="Walle B.V."/>
            <person name="Veldhoen N."/>
            <person name="Helbing C.C."/>
            <person name="Birol I."/>
        </authorList>
    </citation>
    <scope>NUCLEOTIDE SEQUENCE [LARGE SCALE GENOMIC DNA]</scope>
</reference>
<dbReference type="EMBL" id="KV997689">
    <property type="protein sequence ID" value="PIO14949.1"/>
    <property type="molecule type" value="Genomic_DNA"/>
</dbReference>